<evidence type="ECO:0000256" key="3">
    <source>
        <dbReference type="ARBA" id="ARBA00023143"/>
    </source>
</evidence>
<organism evidence="6 7">
    <name type="scientific">Legionella antarctica</name>
    <dbReference type="NCBI Taxonomy" id="2708020"/>
    <lineage>
        <taxon>Bacteria</taxon>
        <taxon>Pseudomonadati</taxon>
        <taxon>Pseudomonadota</taxon>
        <taxon>Gammaproteobacteria</taxon>
        <taxon>Legionellales</taxon>
        <taxon>Legionellaceae</taxon>
        <taxon>Legionella</taxon>
    </lineage>
</organism>
<dbReference type="Proteomes" id="UP000502894">
    <property type="component" value="Chromosome"/>
</dbReference>
<dbReference type="RefSeq" id="WP_173237004.1">
    <property type="nucleotide sequence ID" value="NZ_AP022839.1"/>
</dbReference>
<dbReference type="Gene3D" id="2.60.98.20">
    <property type="entry name" value="Flagellar hook protein FlgE"/>
    <property type="match status" value="1"/>
</dbReference>
<gene>
    <name evidence="6" type="ORF">TUM19329_17340</name>
</gene>
<evidence type="ECO:0000256" key="1">
    <source>
        <dbReference type="ARBA" id="ARBA00004117"/>
    </source>
</evidence>
<dbReference type="AlphaFoldDB" id="A0A6F8T589"/>
<dbReference type="EMBL" id="AP022839">
    <property type="protein sequence ID" value="BCA95373.1"/>
    <property type="molecule type" value="Genomic_DNA"/>
</dbReference>
<dbReference type="GO" id="GO:0009425">
    <property type="term" value="C:bacterial-type flagellum basal body"/>
    <property type="evidence" value="ECO:0007669"/>
    <property type="project" value="UniProtKB-SubCell"/>
</dbReference>
<dbReference type="GO" id="GO:0071978">
    <property type="term" value="P:bacterial-type flagellum-dependent swarming motility"/>
    <property type="evidence" value="ECO:0007669"/>
    <property type="project" value="TreeGrafter"/>
</dbReference>
<dbReference type="NCBIfam" id="TIGR03506">
    <property type="entry name" value="FlgEFG_subfam"/>
    <property type="match status" value="1"/>
</dbReference>
<reference evidence="6" key="1">
    <citation type="journal article" date="2020" name="Microbiol. Resour. Announc.">
        <title>Complete Genome Sequence of Novel Psychrotolerant Legionella Strain TUM19329, Isolated from Antarctic Lake Sediment.</title>
        <authorList>
            <person name="Shimada S."/>
            <person name="Nakai R."/>
            <person name="Aoki K."/>
            <person name="Shimoeda N."/>
            <person name="Ohno G."/>
            <person name="Miyazaki Y."/>
            <person name="Kudoh S."/>
            <person name="Imura S."/>
            <person name="Watanabe K."/>
            <person name="Ishii Y."/>
            <person name="Tateda K."/>
        </authorList>
    </citation>
    <scope>NUCLEOTIDE SEQUENCE [LARGE SCALE GENOMIC DNA]</scope>
    <source>
        <strain evidence="6">TUM19329</strain>
    </source>
</reference>
<dbReference type="PANTHER" id="PTHR30435">
    <property type="entry name" value="FLAGELLAR PROTEIN"/>
    <property type="match status" value="1"/>
</dbReference>
<dbReference type="InterPro" id="IPR037058">
    <property type="entry name" value="Falgellar_hook_FlgE_sf"/>
</dbReference>
<dbReference type="SUPFAM" id="SSF117143">
    <property type="entry name" value="Flagellar hook protein flgE"/>
    <property type="match status" value="1"/>
</dbReference>
<comment type="similarity">
    <text evidence="2 4">Belongs to the flagella basal body rod proteins family.</text>
</comment>
<protein>
    <recommendedName>
        <fullName evidence="5">Flagellar hook protein FlgE D2 domain-containing protein</fullName>
    </recommendedName>
</protein>
<keyword evidence="3 4" id="KW-0975">Bacterial flagellum</keyword>
<dbReference type="InterPro" id="IPR037925">
    <property type="entry name" value="FlgE/F/G-like"/>
</dbReference>
<evidence type="ECO:0000313" key="6">
    <source>
        <dbReference type="EMBL" id="BCA95373.1"/>
    </source>
</evidence>
<dbReference type="PANTHER" id="PTHR30435:SF19">
    <property type="entry name" value="FLAGELLAR BASAL-BODY ROD PROTEIN FLGG"/>
    <property type="match status" value="1"/>
</dbReference>
<proteinExistence type="inferred from homology"/>
<evidence type="ECO:0000256" key="4">
    <source>
        <dbReference type="RuleBase" id="RU362116"/>
    </source>
</evidence>
<dbReference type="InterPro" id="IPR011491">
    <property type="entry name" value="FlgE_D2"/>
</dbReference>
<comment type="subcellular location">
    <subcellularLocation>
        <location evidence="1 4">Bacterial flagellum basal body</location>
    </subcellularLocation>
</comment>
<feature type="domain" description="Flagellar hook protein FlgE D2" evidence="5">
    <location>
        <begin position="137"/>
        <end position="232"/>
    </location>
</feature>
<evidence type="ECO:0000259" key="5">
    <source>
        <dbReference type="Pfam" id="PF07559"/>
    </source>
</evidence>
<evidence type="ECO:0000313" key="7">
    <source>
        <dbReference type="Proteomes" id="UP000502894"/>
    </source>
</evidence>
<sequence>MNIKSLFLAILIVVAKQPYAGNLYKLSNESLKINRCDLVETGNTLDLALSNDGYFVVSQGKKNRELFFTRFGQLFLDMDGYMRTSRGDYLLGINKKSDPNKLSKLKISTNHLPPKATTKVNLVVNLPAIASDGDYVQTNGTLYDSISASHVLTIKYTKINFQTWDAQVFVDDIKLNKGKLIFKPSGELSNQEGLSHNQWPTNYGLNDLNIDHSSSTAYASSFYVQSISHNGYSLGALVALTIDQNGGIFLMYDNGQHKELKNHIAVAKFTNPNYLEFVTNHLYRPTAKSGPQRLHRMNSQYAVLSGVLEQEPCVTNK</sequence>
<dbReference type="Pfam" id="PF07559">
    <property type="entry name" value="FlgE_D2"/>
    <property type="match status" value="1"/>
</dbReference>
<dbReference type="KEGG" id="lant:TUM19329_17340"/>
<accession>A0A6F8T589</accession>
<keyword evidence="7" id="KW-1185">Reference proteome</keyword>
<evidence type="ECO:0000256" key="2">
    <source>
        <dbReference type="ARBA" id="ARBA00009677"/>
    </source>
</evidence>
<name>A0A6F8T589_9GAMM</name>
<dbReference type="InterPro" id="IPR020013">
    <property type="entry name" value="Flagellar_FlgE/F/G"/>
</dbReference>